<proteinExistence type="predicted"/>
<evidence type="ECO:0000256" key="2">
    <source>
        <dbReference type="ARBA" id="ARBA00004442"/>
    </source>
</evidence>
<comment type="caution">
    <text evidence="9">The sequence shown here is derived from an EMBL/GenBank/DDBJ whole genome shotgun (WGS) entry which is preliminary data.</text>
</comment>
<evidence type="ECO:0000256" key="1">
    <source>
        <dbReference type="ARBA" id="ARBA00004241"/>
    </source>
</evidence>
<reference evidence="9 10" key="1">
    <citation type="submission" date="2012-03" db="EMBL/GenBank/DDBJ databases">
        <title>The Genome Sequence of Bartonella elizabethae Re6043vi.</title>
        <authorList>
            <consortium name="The Broad Institute Genome Sequencing Platform"/>
            <consortium name="The Broad Institute Genome Sequencing Center for Infectious Disease"/>
            <person name="Feldgarden M."/>
            <person name="Kirby J."/>
            <person name="Kosoy M."/>
            <person name="Birtles R."/>
            <person name="Probert W.S."/>
            <person name="Chiaraviglio L."/>
            <person name="Young S.K."/>
            <person name="Zeng Q."/>
            <person name="Gargeya S."/>
            <person name="Fitzgerald M."/>
            <person name="Haas B."/>
            <person name="Abouelleil A."/>
            <person name="Alvarado L."/>
            <person name="Arachchi H.M."/>
            <person name="Berlin A."/>
            <person name="Chapman S.B."/>
            <person name="Gearin G."/>
            <person name="Goldberg J."/>
            <person name="Griggs A."/>
            <person name="Gujja S."/>
            <person name="Hansen M."/>
            <person name="Heiman D."/>
            <person name="Howarth C."/>
            <person name="Larimer J."/>
            <person name="Lui A."/>
            <person name="MacDonald P.J.P."/>
            <person name="McCowen C."/>
            <person name="Montmayeur A."/>
            <person name="Murphy C."/>
            <person name="Neiman D."/>
            <person name="Pearson M."/>
            <person name="Priest M."/>
            <person name="Roberts A."/>
            <person name="Saif S."/>
            <person name="Shea T."/>
            <person name="Sisk P."/>
            <person name="Stolte C."/>
            <person name="Sykes S."/>
            <person name="Wortman J."/>
            <person name="Nusbaum C."/>
            <person name="Birren B."/>
        </authorList>
    </citation>
    <scope>NUCLEOTIDE SEQUENCE [LARGE SCALE GENOMIC DNA]</scope>
    <source>
        <strain evidence="9 10">Re6043vi</strain>
    </source>
</reference>
<keyword evidence="5" id="KW-0732">Signal</keyword>
<dbReference type="SUPFAM" id="SSF54523">
    <property type="entry name" value="Pili subunits"/>
    <property type="match status" value="1"/>
</dbReference>
<comment type="subcellular location">
    <subcellularLocation>
        <location evidence="2">Cell outer membrane</location>
    </subcellularLocation>
    <subcellularLocation>
        <location evidence="1">Cell surface</location>
    </subcellularLocation>
</comment>
<keyword evidence="4" id="KW-0812">Transmembrane</keyword>
<accession>A0ABN0GJB2</accession>
<evidence type="ECO:0000256" key="5">
    <source>
        <dbReference type="ARBA" id="ARBA00022729"/>
    </source>
</evidence>
<keyword evidence="10" id="KW-1185">Reference proteome</keyword>
<protein>
    <recommendedName>
        <fullName evidence="8">Trimeric autotransporter adhesin YadA-like C-terminal membrane anchor domain-containing protein</fullName>
    </recommendedName>
</protein>
<evidence type="ECO:0000313" key="9">
    <source>
        <dbReference type="EMBL" id="EJF83086.1"/>
    </source>
</evidence>
<evidence type="ECO:0000256" key="7">
    <source>
        <dbReference type="ARBA" id="ARBA00023237"/>
    </source>
</evidence>
<evidence type="ECO:0000259" key="8">
    <source>
        <dbReference type="Pfam" id="PF03895"/>
    </source>
</evidence>
<feature type="non-terminal residue" evidence="9">
    <location>
        <position position="1"/>
    </location>
</feature>
<dbReference type="RefSeq" id="WP_005774499.1">
    <property type="nucleotide sequence ID" value="NZ_JH725140.1"/>
</dbReference>
<evidence type="ECO:0000256" key="6">
    <source>
        <dbReference type="ARBA" id="ARBA00023136"/>
    </source>
</evidence>
<gene>
    <name evidence="9" type="ORF">MCU_01256</name>
</gene>
<feature type="domain" description="Trimeric autotransporter adhesin YadA-like C-terminal membrane anchor" evidence="8">
    <location>
        <begin position="19"/>
        <end position="74"/>
    </location>
</feature>
<dbReference type="InterPro" id="IPR045584">
    <property type="entry name" value="Pilin-like"/>
</dbReference>
<dbReference type="Pfam" id="PF03895">
    <property type="entry name" value="YadA_anchor"/>
    <property type="match status" value="1"/>
</dbReference>
<evidence type="ECO:0000256" key="3">
    <source>
        <dbReference type="ARBA" id="ARBA00022452"/>
    </source>
</evidence>
<keyword evidence="3" id="KW-1134">Transmembrane beta strand</keyword>
<evidence type="ECO:0000313" key="10">
    <source>
        <dbReference type="Proteomes" id="UP000008942"/>
    </source>
</evidence>
<keyword evidence="7" id="KW-0998">Cell outer membrane</keyword>
<name>A0ABN0GJB2_BAREL</name>
<dbReference type="InterPro" id="IPR005594">
    <property type="entry name" value="YadA_C"/>
</dbReference>
<organism evidence="9 10">
    <name type="scientific">Bartonella elizabethae Re6043vi</name>
    <dbReference type="NCBI Taxonomy" id="1094554"/>
    <lineage>
        <taxon>Bacteria</taxon>
        <taxon>Pseudomonadati</taxon>
        <taxon>Pseudomonadota</taxon>
        <taxon>Alphaproteobacteria</taxon>
        <taxon>Hyphomicrobiales</taxon>
        <taxon>Bartonellaceae</taxon>
        <taxon>Bartonella</taxon>
    </lineage>
</organism>
<sequence length="76" mass="7703">EARQAAAIGLAVSNLRYNDTPGKLSVALASGIWLNQTAFAVGAGYTSEDGNTRSSLSVTSAGGRWGVGVGLSFTLN</sequence>
<keyword evidence="6" id="KW-0472">Membrane</keyword>
<evidence type="ECO:0000256" key="4">
    <source>
        <dbReference type="ARBA" id="ARBA00022692"/>
    </source>
</evidence>
<dbReference type="Gene3D" id="3.30.1300.30">
    <property type="entry name" value="GSPII I/J protein-like"/>
    <property type="match status" value="1"/>
</dbReference>
<dbReference type="Proteomes" id="UP000008942">
    <property type="component" value="Unassembled WGS sequence"/>
</dbReference>
<dbReference type="EMBL" id="AILW01000008">
    <property type="protein sequence ID" value="EJF83086.1"/>
    <property type="molecule type" value="Genomic_DNA"/>
</dbReference>